<protein>
    <submittedName>
        <fullName evidence="4">Cuticular protein</fullName>
    </submittedName>
</protein>
<accession>A0A2S1ZSB3</accession>
<evidence type="ECO:0000313" key="4">
    <source>
        <dbReference type="EMBL" id="AWK28352.1"/>
    </source>
</evidence>
<sequence length="153" mass="16915">MISLQSTVAVYALGVTLLAQLCTGYPSPAPYPQHHHPLAHASAPLHALPVAAAAAAPAHGYENHGGHHGHVDVDYHAPAHYKFEYEVHDPHTHDVKSQHEARKGDDLHGFYKLVEPDGTIREVHYKADKHNGFNAVVKKHGHSIHPIHYKKHH</sequence>
<dbReference type="PROSITE" id="PS00233">
    <property type="entry name" value="CHIT_BIND_RR_1"/>
    <property type="match status" value="1"/>
</dbReference>
<dbReference type="PROSITE" id="PS51155">
    <property type="entry name" value="CHIT_BIND_RR_2"/>
    <property type="match status" value="1"/>
</dbReference>
<reference evidence="4" key="2">
    <citation type="journal article" date="2018" name="Proc. Natl. Acad. Sci. U.S.A.">
        <title>A comprehensive omics analysis and functional survey of cuticular proteins in the brown planthopper.</title>
        <authorList>
            <person name="Pan P.L."/>
            <person name="Ye Y.X."/>
            <person name="Lou Y.H."/>
            <person name="Lu J.B."/>
            <person name="Cheng C."/>
            <person name="Shen Y."/>
            <person name="Moussian B."/>
            <person name="Zhang C.X."/>
        </authorList>
    </citation>
    <scope>NUCLEOTIDE SEQUENCE</scope>
    <source>
        <strain evidence="4">NlugCpr56</strain>
    </source>
</reference>
<dbReference type="InterPro" id="IPR000618">
    <property type="entry name" value="Insect_cuticle"/>
</dbReference>
<evidence type="ECO:0000256" key="3">
    <source>
        <dbReference type="SAM" id="SignalP"/>
    </source>
</evidence>
<dbReference type="PANTHER" id="PTHR12236">
    <property type="entry name" value="STRUCTURAL CONTITUENT OF CUTICLE"/>
    <property type="match status" value="1"/>
</dbReference>
<feature type="signal peptide" evidence="3">
    <location>
        <begin position="1"/>
        <end position="24"/>
    </location>
</feature>
<dbReference type="GeneID" id="120348900"/>
<feature type="chain" id="PRO_5015448006" evidence="3">
    <location>
        <begin position="25"/>
        <end position="153"/>
    </location>
</feature>
<dbReference type="Pfam" id="PF00379">
    <property type="entry name" value="Chitin_bind_4"/>
    <property type="match status" value="1"/>
</dbReference>
<organism evidence="4">
    <name type="scientific">Nilaparvata lugens</name>
    <name type="common">Brown planthopper</name>
    <dbReference type="NCBI Taxonomy" id="108931"/>
    <lineage>
        <taxon>Eukaryota</taxon>
        <taxon>Metazoa</taxon>
        <taxon>Ecdysozoa</taxon>
        <taxon>Arthropoda</taxon>
        <taxon>Hexapoda</taxon>
        <taxon>Insecta</taxon>
        <taxon>Pterygota</taxon>
        <taxon>Neoptera</taxon>
        <taxon>Paraneoptera</taxon>
        <taxon>Hemiptera</taxon>
        <taxon>Auchenorrhyncha</taxon>
        <taxon>Fulgoroidea</taxon>
        <taxon>Delphacidae</taxon>
        <taxon>Delphacinae</taxon>
        <taxon>Nilaparvata</taxon>
    </lineage>
</organism>
<keyword evidence="1 2" id="KW-0193">Cuticle</keyword>
<dbReference type="EMBL" id="MF942829">
    <property type="protein sequence ID" value="AWK28352.1"/>
    <property type="molecule type" value="mRNA"/>
</dbReference>
<dbReference type="GO" id="GO:0005615">
    <property type="term" value="C:extracellular space"/>
    <property type="evidence" value="ECO:0007669"/>
    <property type="project" value="TreeGrafter"/>
</dbReference>
<keyword evidence="3" id="KW-0732">Signal</keyword>
<evidence type="ECO:0000256" key="2">
    <source>
        <dbReference type="PROSITE-ProRule" id="PRU00497"/>
    </source>
</evidence>
<dbReference type="OrthoDB" id="6427684at2759"/>
<dbReference type="PRINTS" id="PR00947">
    <property type="entry name" value="CUTICLE"/>
</dbReference>
<dbReference type="GO" id="GO:0042302">
    <property type="term" value="F:structural constituent of cuticle"/>
    <property type="evidence" value="ECO:0007669"/>
    <property type="project" value="UniProtKB-UniRule"/>
</dbReference>
<evidence type="ECO:0000256" key="1">
    <source>
        <dbReference type="ARBA" id="ARBA00022460"/>
    </source>
</evidence>
<dbReference type="GO" id="GO:0031012">
    <property type="term" value="C:extracellular matrix"/>
    <property type="evidence" value="ECO:0007669"/>
    <property type="project" value="TreeGrafter"/>
</dbReference>
<dbReference type="InterPro" id="IPR031311">
    <property type="entry name" value="CHIT_BIND_RR_consensus"/>
</dbReference>
<name>A0A2S1ZSB3_NILLU</name>
<dbReference type="RefSeq" id="XP_039293894.1">
    <property type="nucleotide sequence ID" value="XM_039437960.1"/>
</dbReference>
<dbReference type="AlphaFoldDB" id="A0A2S1ZSB3"/>
<proteinExistence type="evidence at transcript level"/>
<reference evidence="4" key="1">
    <citation type="submission" date="2017-09" db="EMBL/GenBank/DDBJ databases">
        <authorList>
            <person name="Ehlers B."/>
            <person name="Leendertz F.H."/>
        </authorList>
    </citation>
    <scope>NUCLEOTIDE SEQUENCE</scope>
    <source>
        <strain evidence="4">NlugCpr56</strain>
    </source>
</reference>
<dbReference type="PANTHER" id="PTHR12236:SF80">
    <property type="entry name" value="CUTICULAR PROTEIN 62BC, ISOFORM A"/>
    <property type="match status" value="1"/>
</dbReference>
<dbReference type="InterPro" id="IPR051217">
    <property type="entry name" value="Insect_Cuticle_Struc_Prot"/>
</dbReference>
<dbReference type="KEGG" id="nlu:120348900"/>